<accession>A0A955EBR1</accession>
<dbReference type="InterPro" id="IPR029044">
    <property type="entry name" value="Nucleotide-diphossugar_trans"/>
</dbReference>
<evidence type="ECO:0000313" key="5">
    <source>
        <dbReference type="EMBL" id="MCA9308377.1"/>
    </source>
</evidence>
<evidence type="ECO:0000259" key="4">
    <source>
        <dbReference type="Pfam" id="PF00535"/>
    </source>
</evidence>
<gene>
    <name evidence="5" type="ORF">KC980_02605</name>
</gene>
<protein>
    <submittedName>
        <fullName evidence="5">Glycosyltransferase</fullName>
        <ecNumber evidence="5">2.4.-.-</ecNumber>
    </submittedName>
</protein>
<keyword evidence="2 5" id="KW-0328">Glycosyltransferase</keyword>
<evidence type="ECO:0000313" key="6">
    <source>
        <dbReference type="Proteomes" id="UP000740557"/>
    </source>
</evidence>
<dbReference type="InterPro" id="IPR001173">
    <property type="entry name" value="Glyco_trans_2-like"/>
</dbReference>
<reference evidence="5" key="1">
    <citation type="submission" date="2020-04" db="EMBL/GenBank/DDBJ databases">
        <authorList>
            <person name="Zhang T."/>
        </authorList>
    </citation>
    <scope>NUCLEOTIDE SEQUENCE</scope>
    <source>
        <strain evidence="5">HKST-UBA79</strain>
    </source>
</reference>
<organism evidence="5 6">
    <name type="scientific">candidate division WWE3 bacterium</name>
    <dbReference type="NCBI Taxonomy" id="2053526"/>
    <lineage>
        <taxon>Bacteria</taxon>
        <taxon>Katanobacteria</taxon>
    </lineage>
</organism>
<dbReference type="PANTHER" id="PTHR43398:SF1">
    <property type="entry name" value="DOLICHOL-PHOSPHATE MANNOSYLTRANSFERASE SUBUNIT 1"/>
    <property type="match status" value="1"/>
</dbReference>
<evidence type="ECO:0000256" key="1">
    <source>
        <dbReference type="ARBA" id="ARBA00006739"/>
    </source>
</evidence>
<dbReference type="GO" id="GO:0016020">
    <property type="term" value="C:membrane"/>
    <property type="evidence" value="ECO:0007669"/>
    <property type="project" value="GOC"/>
</dbReference>
<keyword evidence="3 5" id="KW-0808">Transferase</keyword>
<evidence type="ECO:0000256" key="3">
    <source>
        <dbReference type="ARBA" id="ARBA00022679"/>
    </source>
</evidence>
<dbReference type="GO" id="GO:0004582">
    <property type="term" value="F:dolichyl-phosphate beta-D-mannosyltransferase activity"/>
    <property type="evidence" value="ECO:0007669"/>
    <property type="project" value="InterPro"/>
</dbReference>
<dbReference type="GO" id="GO:0009247">
    <property type="term" value="P:glycolipid biosynthetic process"/>
    <property type="evidence" value="ECO:0007669"/>
    <property type="project" value="TreeGrafter"/>
</dbReference>
<comment type="similarity">
    <text evidence="1">Belongs to the glycosyltransferase 2 family.</text>
</comment>
<dbReference type="Pfam" id="PF00535">
    <property type="entry name" value="Glycos_transf_2"/>
    <property type="match status" value="1"/>
</dbReference>
<feature type="non-terminal residue" evidence="5">
    <location>
        <position position="186"/>
    </location>
</feature>
<dbReference type="AlphaFoldDB" id="A0A955EBR1"/>
<sequence length="186" mass="20840">MKFLICVASYNEKENISKLIPLLDAQFKKFPKHAFTVLVIDGNSPDGTGAEVLRLAKTYKFLKLLPEKEKAGLGAAYMFGFATAMEEYSPDYIFEMDADMQHDPKDLGKFIKAIEGGADYVIGSRFVKDGSIPKKWGLYRKSLSIGGSYFAKICLWIFAVNDFTSGYKATRVKGYLDKVDLNTIRS</sequence>
<reference evidence="5" key="2">
    <citation type="journal article" date="2021" name="Microbiome">
        <title>Successional dynamics and alternative stable states in a saline activated sludge microbial community over 9 years.</title>
        <authorList>
            <person name="Wang Y."/>
            <person name="Ye J."/>
            <person name="Ju F."/>
            <person name="Liu L."/>
            <person name="Boyd J.A."/>
            <person name="Deng Y."/>
            <person name="Parks D.H."/>
            <person name="Jiang X."/>
            <person name="Yin X."/>
            <person name="Woodcroft B.J."/>
            <person name="Tyson G.W."/>
            <person name="Hugenholtz P."/>
            <person name="Polz M.F."/>
            <person name="Zhang T."/>
        </authorList>
    </citation>
    <scope>NUCLEOTIDE SEQUENCE</scope>
    <source>
        <strain evidence="5">HKST-UBA79</strain>
    </source>
</reference>
<proteinExistence type="inferred from homology"/>
<name>A0A955EBR1_UNCKA</name>
<evidence type="ECO:0000256" key="2">
    <source>
        <dbReference type="ARBA" id="ARBA00022676"/>
    </source>
</evidence>
<dbReference type="PANTHER" id="PTHR43398">
    <property type="entry name" value="DOLICHOL-PHOSPHATE MANNOSYLTRANSFERASE SUBUNIT 1"/>
    <property type="match status" value="1"/>
</dbReference>
<dbReference type="SUPFAM" id="SSF53448">
    <property type="entry name" value="Nucleotide-diphospho-sugar transferases"/>
    <property type="match status" value="1"/>
</dbReference>
<dbReference type="EC" id="2.4.-.-" evidence="5"/>
<dbReference type="Gene3D" id="3.90.550.10">
    <property type="entry name" value="Spore Coat Polysaccharide Biosynthesis Protein SpsA, Chain A"/>
    <property type="match status" value="1"/>
</dbReference>
<comment type="caution">
    <text evidence="5">The sequence shown here is derived from an EMBL/GenBank/DDBJ whole genome shotgun (WGS) entry which is preliminary data.</text>
</comment>
<dbReference type="EMBL" id="JAGQNX010000074">
    <property type="protein sequence ID" value="MCA9308377.1"/>
    <property type="molecule type" value="Genomic_DNA"/>
</dbReference>
<dbReference type="Proteomes" id="UP000740557">
    <property type="component" value="Unassembled WGS sequence"/>
</dbReference>
<dbReference type="InterPro" id="IPR039528">
    <property type="entry name" value="DPM1-like"/>
</dbReference>
<feature type="domain" description="Glycosyltransferase 2-like" evidence="4">
    <location>
        <begin position="5"/>
        <end position="150"/>
    </location>
</feature>